<evidence type="ECO:0000256" key="1">
    <source>
        <dbReference type="ARBA" id="ARBA00004429"/>
    </source>
</evidence>
<comment type="subcellular location">
    <subcellularLocation>
        <location evidence="1 9">Cell inner membrane</location>
        <topology evidence="1 9">Multi-pass membrane protein</topology>
    </subcellularLocation>
</comment>
<dbReference type="EMBL" id="JAPEUL010000007">
    <property type="protein sequence ID" value="MCW4629075.1"/>
    <property type="molecule type" value="Genomic_DNA"/>
</dbReference>
<keyword evidence="6 9" id="KW-1133">Transmembrane helix</keyword>
<comment type="subunit">
    <text evidence="9">The complex comprises the extracytoplasmic solute receptor protein and the two transmembrane proteins.</text>
</comment>
<evidence type="ECO:0000313" key="12">
    <source>
        <dbReference type="Proteomes" id="UP001431181"/>
    </source>
</evidence>
<feature type="transmembrane region" description="Helical" evidence="9">
    <location>
        <begin position="59"/>
        <end position="78"/>
    </location>
</feature>
<evidence type="ECO:0000256" key="6">
    <source>
        <dbReference type="ARBA" id="ARBA00022989"/>
    </source>
</evidence>
<keyword evidence="4 9" id="KW-0997">Cell inner membrane</keyword>
<keyword evidence="7 9" id="KW-0472">Membrane</keyword>
<dbReference type="InterPro" id="IPR055348">
    <property type="entry name" value="DctQ"/>
</dbReference>
<keyword evidence="3" id="KW-1003">Cell membrane</keyword>
<protein>
    <recommendedName>
        <fullName evidence="9">TRAP transporter small permease protein</fullName>
    </recommendedName>
</protein>
<evidence type="ECO:0000256" key="9">
    <source>
        <dbReference type="RuleBase" id="RU369079"/>
    </source>
</evidence>
<dbReference type="PANTHER" id="PTHR35011">
    <property type="entry name" value="2,3-DIKETO-L-GULONATE TRAP TRANSPORTER SMALL PERMEASE PROTEIN YIAM"/>
    <property type="match status" value="1"/>
</dbReference>
<evidence type="ECO:0000313" key="11">
    <source>
        <dbReference type="EMBL" id="MCW4629075.1"/>
    </source>
</evidence>
<evidence type="ECO:0000259" key="10">
    <source>
        <dbReference type="Pfam" id="PF04290"/>
    </source>
</evidence>
<keyword evidence="5 9" id="KW-0812">Transmembrane</keyword>
<dbReference type="InterPro" id="IPR007387">
    <property type="entry name" value="TRAP_DctQ"/>
</dbReference>
<feature type="domain" description="Tripartite ATP-independent periplasmic transporters DctQ component" evidence="10">
    <location>
        <begin position="36"/>
        <end position="166"/>
    </location>
</feature>
<feature type="transmembrane region" description="Helical" evidence="9">
    <location>
        <begin position="20"/>
        <end position="39"/>
    </location>
</feature>
<sequence length="173" mass="18938">MHSEQPLKGVAPAAPLFNFLGKSIGVLSSVMLCALVTFVSLEVFLRSAFGYSLGFVEEVTGYLVVALTLFGAAMAVRANSLFQVQVVFDVLPLKLRRLLGTLFTLVAIVICVVLAWKTFSLVESSFGRGKFAPTVLRTPLWIPQTLLPLGFIVIGVFLMEHLLILLRMKEGHN</sequence>
<evidence type="ECO:0000256" key="4">
    <source>
        <dbReference type="ARBA" id="ARBA00022519"/>
    </source>
</evidence>
<evidence type="ECO:0000256" key="3">
    <source>
        <dbReference type="ARBA" id="ARBA00022475"/>
    </source>
</evidence>
<organism evidence="11 12">
    <name type="scientific">Marinomonas rhodophyticola</name>
    <dbReference type="NCBI Taxonomy" id="2992803"/>
    <lineage>
        <taxon>Bacteria</taxon>
        <taxon>Pseudomonadati</taxon>
        <taxon>Pseudomonadota</taxon>
        <taxon>Gammaproteobacteria</taxon>
        <taxon>Oceanospirillales</taxon>
        <taxon>Oceanospirillaceae</taxon>
        <taxon>Marinomonas</taxon>
    </lineage>
</organism>
<evidence type="ECO:0000256" key="8">
    <source>
        <dbReference type="ARBA" id="ARBA00038436"/>
    </source>
</evidence>
<proteinExistence type="inferred from homology"/>
<feature type="transmembrane region" description="Helical" evidence="9">
    <location>
        <begin position="146"/>
        <end position="166"/>
    </location>
</feature>
<keyword evidence="2 9" id="KW-0813">Transport</keyword>
<comment type="function">
    <text evidence="9">Part of the tripartite ATP-independent periplasmic (TRAP) transport system.</text>
</comment>
<keyword evidence="12" id="KW-1185">Reference proteome</keyword>
<dbReference type="Proteomes" id="UP001431181">
    <property type="component" value="Unassembled WGS sequence"/>
</dbReference>
<dbReference type="PANTHER" id="PTHR35011:SF2">
    <property type="entry name" value="2,3-DIKETO-L-GULONATE TRAP TRANSPORTER SMALL PERMEASE PROTEIN YIAM"/>
    <property type="match status" value="1"/>
</dbReference>
<accession>A0ABT3KEX6</accession>
<comment type="similarity">
    <text evidence="8 9">Belongs to the TRAP transporter small permease family.</text>
</comment>
<evidence type="ECO:0000256" key="5">
    <source>
        <dbReference type="ARBA" id="ARBA00022692"/>
    </source>
</evidence>
<name>A0ABT3KEX6_9GAMM</name>
<dbReference type="Pfam" id="PF04290">
    <property type="entry name" value="DctQ"/>
    <property type="match status" value="1"/>
</dbReference>
<feature type="transmembrane region" description="Helical" evidence="9">
    <location>
        <begin position="98"/>
        <end position="116"/>
    </location>
</feature>
<reference evidence="11" key="1">
    <citation type="submission" date="2022-11" db="EMBL/GenBank/DDBJ databases">
        <title>Marinomonas sp. nov., isolated from marine algae.</title>
        <authorList>
            <person name="Choi D.G."/>
            <person name="Kim J.M."/>
            <person name="Lee J.K."/>
            <person name="Baek J.H."/>
            <person name="Jeon C.O."/>
        </authorList>
    </citation>
    <scope>NUCLEOTIDE SEQUENCE</scope>
    <source>
        <strain evidence="11">KJ51-3</strain>
    </source>
</reference>
<dbReference type="RefSeq" id="WP_265218276.1">
    <property type="nucleotide sequence ID" value="NZ_JAPEUL010000007.1"/>
</dbReference>
<evidence type="ECO:0000256" key="7">
    <source>
        <dbReference type="ARBA" id="ARBA00023136"/>
    </source>
</evidence>
<evidence type="ECO:0000256" key="2">
    <source>
        <dbReference type="ARBA" id="ARBA00022448"/>
    </source>
</evidence>
<comment type="caution">
    <text evidence="11">The sequence shown here is derived from an EMBL/GenBank/DDBJ whole genome shotgun (WGS) entry which is preliminary data.</text>
</comment>
<gene>
    <name evidence="11" type="ORF">ONZ52_08905</name>
</gene>